<dbReference type="RefSeq" id="WP_322608160.1">
    <property type="nucleotide sequence ID" value="NZ_JARVCO010000007.1"/>
</dbReference>
<keyword evidence="3" id="KW-1185">Reference proteome</keyword>
<evidence type="ECO:0000256" key="1">
    <source>
        <dbReference type="SAM" id="Coils"/>
    </source>
</evidence>
<proteinExistence type="predicted"/>
<evidence type="ECO:0000313" key="2">
    <source>
        <dbReference type="EMBL" id="MDZ8118363.1"/>
    </source>
</evidence>
<protein>
    <recommendedName>
        <fullName evidence="4">Lipoprotein</fullName>
    </recommendedName>
</protein>
<dbReference type="Proteomes" id="UP001290861">
    <property type="component" value="Unassembled WGS sequence"/>
</dbReference>
<accession>A0ABU5MW62</accession>
<reference evidence="2 3" key="1">
    <citation type="journal article" date="2024" name="Appl. Environ. Microbiol.">
        <title>Pontiella agarivorans sp. nov., a novel marine anaerobic bacterium capable of degrading macroalgal polysaccharides and fixing nitrogen.</title>
        <authorList>
            <person name="Liu N."/>
            <person name="Kivenson V."/>
            <person name="Peng X."/>
            <person name="Cui Z."/>
            <person name="Lankiewicz T.S."/>
            <person name="Gosselin K.M."/>
            <person name="English C.J."/>
            <person name="Blair E.M."/>
            <person name="O'Malley M.A."/>
            <person name="Valentine D.L."/>
        </authorList>
    </citation>
    <scope>NUCLEOTIDE SEQUENCE [LARGE SCALE GENOMIC DNA]</scope>
    <source>
        <strain evidence="2 3">NLcol2</strain>
    </source>
</reference>
<comment type="caution">
    <text evidence="2">The sequence shown here is derived from an EMBL/GenBank/DDBJ whole genome shotgun (WGS) entry which is preliminary data.</text>
</comment>
<dbReference type="SUPFAM" id="SSF58113">
    <property type="entry name" value="Apolipoprotein A-I"/>
    <property type="match status" value="1"/>
</dbReference>
<sequence>MKTFGLALMAAAFVCSSGFLKKSEDGSYAVDTSGIEKKADEVAAAASAKAEEMTGQAENLSAKAIEKIKEQAAKLGVSKEEVLADLQKPLEEIKTKVAAMDPAKLTAYLGQYASVFADAQTNVTEYTQQVKDLNWIQKFTTKGKELKTQLEQYTTQFNGLKEQAGVYLEKLKGYGLDPAALGIDLSAYGL</sequence>
<dbReference type="EMBL" id="JARVCO010000007">
    <property type="protein sequence ID" value="MDZ8118363.1"/>
    <property type="molecule type" value="Genomic_DNA"/>
</dbReference>
<evidence type="ECO:0000313" key="3">
    <source>
        <dbReference type="Proteomes" id="UP001290861"/>
    </source>
</evidence>
<name>A0ABU5MW62_9BACT</name>
<keyword evidence="1" id="KW-0175">Coiled coil</keyword>
<organism evidence="2 3">
    <name type="scientific">Pontiella agarivorans</name>
    <dbReference type="NCBI Taxonomy" id="3038953"/>
    <lineage>
        <taxon>Bacteria</taxon>
        <taxon>Pseudomonadati</taxon>
        <taxon>Kiritimatiellota</taxon>
        <taxon>Kiritimatiellia</taxon>
        <taxon>Kiritimatiellales</taxon>
        <taxon>Pontiellaceae</taxon>
        <taxon>Pontiella</taxon>
    </lineage>
</organism>
<evidence type="ECO:0008006" key="4">
    <source>
        <dbReference type="Google" id="ProtNLM"/>
    </source>
</evidence>
<gene>
    <name evidence="2" type="ORF">P9H32_06935</name>
</gene>
<feature type="coiled-coil region" evidence="1">
    <location>
        <begin position="136"/>
        <end position="163"/>
    </location>
</feature>